<dbReference type="Gene3D" id="3.40.50.300">
    <property type="entry name" value="P-loop containing nucleotide triphosphate hydrolases"/>
    <property type="match status" value="1"/>
</dbReference>
<keyword evidence="11" id="KW-0175">Coiled coil</keyword>
<evidence type="ECO:0000256" key="4">
    <source>
        <dbReference type="ARBA" id="ARBA00022553"/>
    </source>
</evidence>
<feature type="compositionally biased region" description="Low complexity" evidence="12">
    <location>
        <begin position="293"/>
        <end position="311"/>
    </location>
</feature>
<dbReference type="PANTHER" id="PTHR23389:SF6">
    <property type="entry name" value="REPLICATION FACTOR C SUBUNIT 1"/>
    <property type="match status" value="1"/>
</dbReference>
<reference evidence="13" key="1">
    <citation type="submission" date="2016-04" db="EMBL/GenBank/DDBJ databases">
        <authorList>
            <person name="Nguyen H.D."/>
            <person name="Samba Siva P."/>
            <person name="Cullis J."/>
            <person name="Levesque C.A."/>
            <person name="Hambleton S."/>
        </authorList>
    </citation>
    <scope>NUCLEOTIDE SEQUENCE</scope>
    <source>
        <strain evidence="13">DAOMC 236416</strain>
    </source>
</reference>
<evidence type="ECO:0000313" key="14">
    <source>
        <dbReference type="Proteomes" id="UP000077521"/>
    </source>
</evidence>
<dbReference type="Pfam" id="PF00004">
    <property type="entry name" value="AAA"/>
    <property type="match status" value="1"/>
</dbReference>
<dbReference type="FunFam" id="1.20.272.10:FF:000005">
    <property type="entry name" value="Replication factor C subunit 1"/>
    <property type="match status" value="1"/>
</dbReference>
<dbReference type="InterPro" id="IPR013725">
    <property type="entry name" value="DNA_replication_fac_RFC1_C"/>
</dbReference>
<evidence type="ECO:0000256" key="6">
    <source>
        <dbReference type="ARBA" id="ARBA00022741"/>
    </source>
</evidence>
<evidence type="ECO:0000256" key="3">
    <source>
        <dbReference type="ARBA" id="ARBA00020401"/>
    </source>
</evidence>
<evidence type="ECO:0000256" key="7">
    <source>
        <dbReference type="ARBA" id="ARBA00022840"/>
    </source>
</evidence>
<dbReference type="PROSITE" id="PS50172">
    <property type="entry name" value="BRCT"/>
    <property type="match status" value="1"/>
</dbReference>
<keyword evidence="4" id="KW-0597">Phosphoprotein</keyword>
<dbReference type="EMBL" id="LWDF02000004">
    <property type="protein sequence ID" value="KAE8260770.1"/>
    <property type="molecule type" value="Genomic_DNA"/>
</dbReference>
<dbReference type="AlphaFoldDB" id="A0A177TN37"/>
<evidence type="ECO:0000256" key="9">
    <source>
        <dbReference type="ARBA" id="ARBA00023242"/>
    </source>
</evidence>
<dbReference type="PANTHER" id="PTHR23389">
    <property type="entry name" value="CHROMOSOME TRANSMISSION FIDELITY FACTOR 18"/>
    <property type="match status" value="1"/>
</dbReference>
<proteinExistence type="inferred from homology"/>
<dbReference type="SMART" id="SM00382">
    <property type="entry name" value="AAA"/>
    <property type="match status" value="1"/>
</dbReference>
<feature type="region of interest" description="Disordered" evidence="12">
    <location>
        <begin position="950"/>
        <end position="980"/>
    </location>
</feature>
<evidence type="ECO:0000256" key="5">
    <source>
        <dbReference type="ARBA" id="ARBA00022705"/>
    </source>
</evidence>
<protein>
    <recommendedName>
        <fullName evidence="3 10">Replication factor C subunit 1</fullName>
    </recommendedName>
</protein>
<dbReference type="Gene3D" id="1.10.8.60">
    <property type="match status" value="1"/>
</dbReference>
<evidence type="ECO:0000256" key="11">
    <source>
        <dbReference type="SAM" id="Coils"/>
    </source>
</evidence>
<dbReference type="Proteomes" id="UP000077521">
    <property type="component" value="Unassembled WGS sequence"/>
</dbReference>
<organism evidence="13 14">
    <name type="scientific">Tilletia indica</name>
    <dbReference type="NCBI Taxonomy" id="43049"/>
    <lineage>
        <taxon>Eukaryota</taxon>
        <taxon>Fungi</taxon>
        <taxon>Dikarya</taxon>
        <taxon>Basidiomycota</taxon>
        <taxon>Ustilaginomycotina</taxon>
        <taxon>Exobasidiomycetes</taxon>
        <taxon>Tilletiales</taxon>
        <taxon>Tilletiaceae</taxon>
        <taxon>Tilletia</taxon>
    </lineage>
</organism>
<comment type="caution">
    <text evidence="13">The sequence shown here is derived from an EMBL/GenBank/DDBJ whole genome shotgun (WGS) entry which is preliminary data.</text>
</comment>
<dbReference type="GO" id="GO:0016887">
    <property type="term" value="F:ATP hydrolysis activity"/>
    <property type="evidence" value="ECO:0007669"/>
    <property type="project" value="InterPro"/>
</dbReference>
<dbReference type="InterPro" id="IPR003593">
    <property type="entry name" value="AAA+_ATPase"/>
</dbReference>
<feature type="compositionally biased region" description="Acidic residues" evidence="12">
    <location>
        <begin position="153"/>
        <end position="162"/>
    </location>
</feature>
<sequence length="1003" mass="110002">MPPRKSTGSTPTKGAGSSSSGTTEKASTKPPVQKNRLDNYFSKAASAKPSSASPSKKTATPAKTSAPSSSSQAKSATSASSQGSSKATAAKPRKDEDVIVIDESDDDDKPISKPVARPKPTSVKKRTVSDDEEDDFEMDTKPKAKSAKKRVVEDDDDDDDFEMETKPKARATKKRVVDDEDDDDDFEMDTKPKGKNAKKRVVDDEDDDDDFEMDTKPKGKTAKKRVLEDEDEDDFEMDTKPKAKVQKKSPARPAKATKTSTSASSAPASKASAEKKTAEAAKEEPSEQKPKAKFPFKGGPRAGPANPGAKPLPEGKPNCLNGLTFVFTGELDTLDREQALELVRRYGARVTSGPSSKTSYVVVGLEPGESKKKMIEKHKLPTLDEDGLFKLIRSRGSAPLTADQKKKLKEEEAKVKEAAKKLDKETAKIDPGALWTVKYAPRSTKDIVANKTQVEKLQKWLNAWPVSLKSGFKKPGKDAMGTFRAVLISGPPGIGKTTTAHLVAKLEGFDPIELNASDARSKKLVEMSLKDTLDNANLESYLQGNPMNMSQNGGIKITPRTCLIMDEVDGMSGGDRGGVGAINALIKKTKIPIICICNDKRNKKMQPFERTCFSMPFRKPETKMILSRMMTIAHREGIKIPGEVMNQLIEAAEGDLRLVINMLSTWKLSSTSMTFDEAKAFGAANAKPGIHTPFSLYSDLAGPYMFSQTSRKTLNDKADYYFQDFSIMPLMVAENYAKQRPVLANREASQRLKDYETMRLTAKAALSISDGDVLDGMIRGGDQHWSLMPHHAIASCVRPMSFMYGQMSGHFPSFPSWLGQNSRGMRLRRNVIDLQSRMRLATLGGCSTKQELRQDYQPVLWQRLTKPMVDDHSEGIDEVIQMMDDYYLGIEDRDAVIELGVGSHDGETALKQIPSATKAAFTRKYNAGTHPMAFIKTFDISKAKPLKGAEAPDVEEAFEEELSEAEEVDDADDNSDIEIDLSKSKGIKKAKAKPVKGKGKATK</sequence>
<feature type="coiled-coil region" evidence="11">
    <location>
        <begin position="401"/>
        <end position="428"/>
    </location>
</feature>
<dbReference type="SUPFAM" id="SSF52540">
    <property type="entry name" value="P-loop containing nucleoside triphosphate hydrolases"/>
    <property type="match status" value="1"/>
</dbReference>
<accession>A0A177TN37</accession>
<dbReference type="SUPFAM" id="SSF52113">
    <property type="entry name" value="BRCT domain"/>
    <property type="match status" value="1"/>
</dbReference>
<dbReference type="InterPro" id="IPR027417">
    <property type="entry name" value="P-loop_NTPase"/>
</dbReference>
<dbReference type="GO" id="GO:0006281">
    <property type="term" value="P:DNA repair"/>
    <property type="evidence" value="ECO:0007669"/>
    <property type="project" value="InterPro"/>
</dbReference>
<dbReference type="InterPro" id="IPR036420">
    <property type="entry name" value="BRCT_dom_sf"/>
</dbReference>
<evidence type="ECO:0000256" key="2">
    <source>
        <dbReference type="ARBA" id="ARBA00006116"/>
    </source>
</evidence>
<dbReference type="PIRSF" id="PIRSF036578">
    <property type="entry name" value="RFC1"/>
    <property type="match status" value="1"/>
</dbReference>
<dbReference type="GO" id="GO:0005663">
    <property type="term" value="C:DNA replication factor C complex"/>
    <property type="evidence" value="ECO:0007669"/>
    <property type="project" value="InterPro"/>
</dbReference>
<feature type="compositionally biased region" description="Basic and acidic residues" evidence="12">
    <location>
        <begin position="272"/>
        <end position="290"/>
    </location>
</feature>
<dbReference type="Pfam" id="PF08519">
    <property type="entry name" value="RFC1"/>
    <property type="match status" value="1"/>
</dbReference>
<dbReference type="InterPro" id="IPR008921">
    <property type="entry name" value="DNA_pol3_clamp-load_cplx_C"/>
</dbReference>
<dbReference type="GO" id="GO:0005634">
    <property type="term" value="C:nucleus"/>
    <property type="evidence" value="ECO:0007669"/>
    <property type="project" value="UniProtKB-SubCell"/>
</dbReference>
<feature type="compositionally biased region" description="Low complexity" evidence="12">
    <location>
        <begin position="251"/>
        <end position="271"/>
    </location>
</feature>
<comment type="subcellular location">
    <subcellularLocation>
        <location evidence="1 10">Nucleus</location>
    </subcellularLocation>
</comment>
<feature type="compositionally biased region" description="Low complexity" evidence="12">
    <location>
        <begin position="42"/>
        <end position="90"/>
    </location>
</feature>
<keyword evidence="7 10" id="KW-0067">ATP-binding</keyword>
<dbReference type="SMART" id="SM00292">
    <property type="entry name" value="BRCT"/>
    <property type="match status" value="1"/>
</dbReference>
<dbReference type="SUPFAM" id="SSF48019">
    <property type="entry name" value="post-AAA+ oligomerization domain-like"/>
    <property type="match status" value="1"/>
</dbReference>
<dbReference type="GO" id="GO:0003689">
    <property type="term" value="F:DNA clamp loader activity"/>
    <property type="evidence" value="ECO:0007669"/>
    <property type="project" value="UniProtKB-UniRule"/>
</dbReference>
<dbReference type="CDD" id="cd18140">
    <property type="entry name" value="HLD_clamp_RFC"/>
    <property type="match status" value="1"/>
</dbReference>
<dbReference type="GO" id="GO:0006271">
    <property type="term" value="P:DNA strand elongation involved in DNA replication"/>
    <property type="evidence" value="ECO:0007669"/>
    <property type="project" value="UniProtKB-ARBA"/>
</dbReference>
<keyword evidence="14" id="KW-1185">Reference proteome</keyword>
<dbReference type="GO" id="GO:0003677">
    <property type="term" value="F:DNA binding"/>
    <property type="evidence" value="ECO:0007669"/>
    <property type="project" value="UniProtKB-KW"/>
</dbReference>
<gene>
    <name evidence="13" type="ORF">A4X13_0g158</name>
</gene>
<dbReference type="Gene3D" id="1.20.272.10">
    <property type="match status" value="1"/>
</dbReference>
<evidence type="ECO:0000313" key="13">
    <source>
        <dbReference type="EMBL" id="KAE8260770.1"/>
    </source>
</evidence>
<dbReference type="GO" id="GO:0005524">
    <property type="term" value="F:ATP binding"/>
    <property type="evidence" value="ECO:0007669"/>
    <property type="project" value="UniProtKB-UniRule"/>
</dbReference>
<dbReference type="FunFam" id="1.10.8.60:FF:000021">
    <property type="entry name" value="Replication factor C subunit 1"/>
    <property type="match status" value="1"/>
</dbReference>
<keyword evidence="9 10" id="KW-0539">Nucleus</keyword>
<dbReference type="FunFam" id="3.40.50.300:FF:000395">
    <property type="entry name" value="Replication factor C subunit 1"/>
    <property type="match status" value="1"/>
</dbReference>
<feature type="compositionally biased region" description="Acidic residues" evidence="12">
    <location>
        <begin position="98"/>
        <end position="108"/>
    </location>
</feature>
<dbReference type="CDD" id="cd00009">
    <property type="entry name" value="AAA"/>
    <property type="match status" value="1"/>
</dbReference>
<dbReference type="FunFam" id="3.40.50.10190:FF:000001">
    <property type="entry name" value="Replication factor C subunit 1"/>
    <property type="match status" value="1"/>
</dbReference>
<evidence type="ECO:0000256" key="1">
    <source>
        <dbReference type="ARBA" id="ARBA00004123"/>
    </source>
</evidence>
<keyword evidence="8" id="KW-0238">DNA-binding</keyword>
<dbReference type="Pfam" id="PF00533">
    <property type="entry name" value="BRCT"/>
    <property type="match status" value="1"/>
</dbReference>
<dbReference type="InterPro" id="IPR001357">
    <property type="entry name" value="BRCT_dom"/>
</dbReference>
<feature type="compositionally biased region" description="Acidic residues" evidence="12">
    <location>
        <begin position="952"/>
        <end position="979"/>
    </location>
</feature>
<keyword evidence="6 10" id="KW-0547">Nucleotide-binding</keyword>
<comment type="similarity">
    <text evidence="2 10">Belongs to the activator 1 large subunit family.</text>
</comment>
<keyword evidence="5 10" id="KW-0235">DNA replication</keyword>
<dbReference type="Gene3D" id="3.40.50.10190">
    <property type="entry name" value="BRCT domain"/>
    <property type="match status" value="1"/>
</dbReference>
<dbReference type="InterPro" id="IPR047854">
    <property type="entry name" value="RFC_lid"/>
</dbReference>
<feature type="compositionally biased region" description="Acidic residues" evidence="12">
    <location>
        <begin position="178"/>
        <end position="187"/>
    </location>
</feature>
<feature type="compositionally biased region" description="Acidic residues" evidence="12">
    <location>
        <begin position="203"/>
        <end position="212"/>
    </location>
</feature>
<dbReference type="InterPro" id="IPR003959">
    <property type="entry name" value="ATPase_AAA_core"/>
</dbReference>
<evidence type="ECO:0000256" key="12">
    <source>
        <dbReference type="SAM" id="MobiDB-lite"/>
    </source>
</evidence>
<feature type="region of interest" description="Disordered" evidence="12">
    <location>
        <begin position="1"/>
        <end position="317"/>
    </location>
</feature>
<name>A0A177TN37_9BASI</name>
<dbReference type="Pfam" id="PF25361">
    <property type="entry name" value="AAA_lid_RFC1"/>
    <property type="match status" value="1"/>
</dbReference>
<reference evidence="13" key="2">
    <citation type="journal article" date="2019" name="IMA Fungus">
        <title>Genome sequencing and comparison of five Tilletia species to identify candidate genes for the detection of regulated species infecting wheat.</title>
        <authorList>
            <person name="Nguyen H.D.T."/>
            <person name="Sultana T."/>
            <person name="Kesanakurti P."/>
            <person name="Hambleton S."/>
        </authorList>
    </citation>
    <scope>NUCLEOTIDE SEQUENCE</scope>
    <source>
        <strain evidence="13">DAOMC 236416</strain>
    </source>
</reference>
<feature type="compositionally biased region" description="Low complexity" evidence="12">
    <location>
        <begin position="1"/>
        <end position="29"/>
    </location>
</feature>
<dbReference type="InterPro" id="IPR012178">
    <property type="entry name" value="RFC1"/>
</dbReference>
<evidence type="ECO:0000256" key="10">
    <source>
        <dbReference type="PIRNR" id="PIRNR036578"/>
    </source>
</evidence>
<evidence type="ECO:0000256" key="8">
    <source>
        <dbReference type="ARBA" id="ARBA00023125"/>
    </source>
</evidence>